<comment type="subcellular location">
    <subcellularLocation>
        <location evidence="1">Cell membrane</location>
        <topology evidence="1">Multi-pass membrane protein</topology>
    </subcellularLocation>
</comment>
<dbReference type="InterPro" id="IPR017452">
    <property type="entry name" value="GPCR_Rhodpsn_7TM"/>
</dbReference>
<evidence type="ECO:0000256" key="4">
    <source>
        <dbReference type="ARBA" id="ARBA00022692"/>
    </source>
</evidence>
<dbReference type="GO" id="GO:0045202">
    <property type="term" value="C:synapse"/>
    <property type="evidence" value="ECO:0007669"/>
    <property type="project" value="TreeGrafter"/>
</dbReference>
<evidence type="ECO:0000256" key="8">
    <source>
        <dbReference type="ARBA" id="ARBA00023170"/>
    </source>
</evidence>
<evidence type="ECO:0000256" key="10">
    <source>
        <dbReference type="RuleBase" id="RU000688"/>
    </source>
</evidence>
<keyword evidence="14" id="KW-1185">Reference proteome</keyword>
<feature type="transmembrane region" description="Helical" evidence="11">
    <location>
        <begin position="201"/>
        <end position="230"/>
    </location>
</feature>
<keyword evidence="2" id="KW-1003">Cell membrane</keyword>
<dbReference type="PRINTS" id="PR01471">
    <property type="entry name" value="HISTAMINEH3R"/>
</dbReference>
<dbReference type="PRINTS" id="PR00237">
    <property type="entry name" value="GPCRRHODOPSN"/>
</dbReference>
<dbReference type="Pfam" id="PF00001">
    <property type="entry name" value="7tm_1"/>
    <property type="match status" value="1"/>
</dbReference>
<feature type="transmembrane region" description="Helical" evidence="11">
    <location>
        <begin position="40"/>
        <end position="67"/>
    </location>
</feature>
<dbReference type="InterPro" id="IPR003980">
    <property type="entry name" value="Histamine_H3_rcpt"/>
</dbReference>
<dbReference type="GO" id="GO:0016907">
    <property type="term" value="F:G protein-coupled acetylcholine receptor activity"/>
    <property type="evidence" value="ECO:0007669"/>
    <property type="project" value="TreeGrafter"/>
</dbReference>
<dbReference type="GO" id="GO:0007197">
    <property type="term" value="P:adenylate cyclase-inhibiting G protein-coupled acetylcholine receptor signaling pathway"/>
    <property type="evidence" value="ECO:0007669"/>
    <property type="project" value="TreeGrafter"/>
</dbReference>
<dbReference type="Gene3D" id="1.20.1070.10">
    <property type="entry name" value="Rhodopsin 7-helix transmembrane proteins"/>
    <property type="match status" value="1"/>
</dbReference>
<comment type="similarity">
    <text evidence="10">Belongs to the G-protein coupled receptor 1 family.</text>
</comment>
<feature type="transmembrane region" description="Helical" evidence="11">
    <location>
        <begin position="267"/>
        <end position="287"/>
    </location>
</feature>
<feature type="transmembrane region" description="Helical" evidence="11">
    <location>
        <begin position="159"/>
        <end position="181"/>
    </location>
</feature>
<evidence type="ECO:0000256" key="1">
    <source>
        <dbReference type="ARBA" id="ARBA00004651"/>
    </source>
</evidence>
<dbReference type="PANTHER" id="PTHR24247:SF274">
    <property type="entry name" value="HISTAMINE H3 RECEPTOR"/>
    <property type="match status" value="1"/>
</dbReference>
<dbReference type="GO" id="GO:0005886">
    <property type="term" value="C:plasma membrane"/>
    <property type="evidence" value="ECO:0007669"/>
    <property type="project" value="UniProtKB-SubCell"/>
</dbReference>
<evidence type="ECO:0000256" key="7">
    <source>
        <dbReference type="ARBA" id="ARBA00023136"/>
    </source>
</evidence>
<dbReference type="GO" id="GO:0004993">
    <property type="term" value="F:G protein-coupled serotonin receptor activity"/>
    <property type="evidence" value="ECO:0007669"/>
    <property type="project" value="TreeGrafter"/>
</dbReference>
<evidence type="ECO:0000256" key="2">
    <source>
        <dbReference type="ARBA" id="ARBA00022475"/>
    </source>
</evidence>
<dbReference type="GO" id="GO:0007187">
    <property type="term" value="P:G protein-coupled receptor signaling pathway, coupled to cyclic nucleotide second messenger"/>
    <property type="evidence" value="ECO:0007669"/>
    <property type="project" value="TreeGrafter"/>
</dbReference>
<accession>A0A8C5MPC4</accession>
<reference evidence="13" key="1">
    <citation type="submission" date="2025-08" db="UniProtKB">
        <authorList>
            <consortium name="Ensembl"/>
        </authorList>
    </citation>
    <scope>IDENTIFICATION</scope>
</reference>
<dbReference type="PROSITE" id="PS50262">
    <property type="entry name" value="G_PROTEIN_RECEP_F1_2"/>
    <property type="match status" value="1"/>
</dbReference>
<dbReference type="SUPFAM" id="SSF81321">
    <property type="entry name" value="Family A G protein-coupled receptor-like"/>
    <property type="match status" value="1"/>
</dbReference>
<keyword evidence="5 11" id="KW-1133">Transmembrane helix</keyword>
<dbReference type="SMART" id="SM01381">
    <property type="entry name" value="7TM_GPCR_Srsx"/>
    <property type="match status" value="1"/>
</dbReference>
<keyword evidence="6 10" id="KW-0297">G-protein coupled receptor</keyword>
<keyword evidence="4 10" id="KW-0812">Transmembrane</keyword>
<feature type="transmembrane region" description="Helical" evidence="11">
    <location>
        <begin position="79"/>
        <end position="104"/>
    </location>
</feature>
<dbReference type="AlphaFoldDB" id="A0A8C5MPC4"/>
<evidence type="ECO:0000313" key="14">
    <source>
        <dbReference type="Proteomes" id="UP000694569"/>
    </source>
</evidence>
<protein>
    <recommendedName>
        <fullName evidence="12">G-protein coupled receptors family 1 profile domain-containing protein</fullName>
    </recommendedName>
</protein>
<dbReference type="PANTHER" id="PTHR24247">
    <property type="entry name" value="5-HYDROXYTRYPTAMINE RECEPTOR"/>
    <property type="match status" value="1"/>
</dbReference>
<sequence>MIFDSLNSRLRHIFLFPNGTNVSERNSSLSVDEMLHPENIMILLTVIISIFILVTVLGNTLVIVAFIEDKRLRNQSNFFLLNLAICDFFIGAFCVPMYVPYLITGKWMLGSIFCKLWLVVDNLMCTASALSVVLISYDRFLAVTMAVTYHSQQKKHSQTVLKMIAVWVLSCLVYSPAILLWDYFDEEKSVHDNVCIPGYFYSWYFLLGASTFDFILPLTSISFFNLSIYLNIKIRSKNKRQVIISSISTEESEIPGSSGDKKIAKSLSLLVCVFCICWAPYSLLMVTRAACHDYCIDSYWYEITFWLLWINSSINPLLYPLCHKSFKRAFIKVIYKWLCIKKKE</sequence>
<keyword evidence="8 10" id="KW-0675">Receptor</keyword>
<dbReference type="CDD" id="cd15048">
    <property type="entry name" value="7tmA_Histamine_H3R_H4R"/>
    <property type="match status" value="1"/>
</dbReference>
<feature type="domain" description="G-protein coupled receptors family 1 profile" evidence="12">
    <location>
        <begin position="58"/>
        <end position="319"/>
    </location>
</feature>
<dbReference type="Proteomes" id="UP000694569">
    <property type="component" value="Unplaced"/>
</dbReference>
<proteinExistence type="inferred from homology"/>
<evidence type="ECO:0000259" key="12">
    <source>
        <dbReference type="PROSITE" id="PS50262"/>
    </source>
</evidence>
<evidence type="ECO:0000256" key="5">
    <source>
        <dbReference type="ARBA" id="ARBA00022989"/>
    </source>
</evidence>
<evidence type="ECO:0000256" key="3">
    <source>
        <dbReference type="ARBA" id="ARBA00022553"/>
    </source>
</evidence>
<evidence type="ECO:0000256" key="6">
    <source>
        <dbReference type="ARBA" id="ARBA00023040"/>
    </source>
</evidence>
<feature type="transmembrane region" description="Helical" evidence="11">
    <location>
        <begin position="299"/>
        <end position="322"/>
    </location>
</feature>
<name>A0A8C5MPC4_9ANUR</name>
<evidence type="ECO:0000256" key="11">
    <source>
        <dbReference type="SAM" id="Phobius"/>
    </source>
</evidence>
<keyword evidence="9 10" id="KW-0807">Transducer</keyword>
<dbReference type="GeneTree" id="ENSGT00940000163206"/>
<dbReference type="GO" id="GO:0030425">
    <property type="term" value="C:dendrite"/>
    <property type="evidence" value="ECO:0007669"/>
    <property type="project" value="TreeGrafter"/>
</dbReference>
<evidence type="ECO:0000256" key="9">
    <source>
        <dbReference type="ARBA" id="ARBA00023224"/>
    </source>
</evidence>
<feature type="transmembrane region" description="Helical" evidence="11">
    <location>
        <begin position="116"/>
        <end position="138"/>
    </location>
</feature>
<evidence type="ECO:0000313" key="13">
    <source>
        <dbReference type="Ensembl" id="ENSLLEP00000016970.1"/>
    </source>
</evidence>
<dbReference type="PROSITE" id="PS00237">
    <property type="entry name" value="G_PROTEIN_RECEP_F1_1"/>
    <property type="match status" value="1"/>
</dbReference>
<reference evidence="13" key="2">
    <citation type="submission" date="2025-09" db="UniProtKB">
        <authorList>
            <consortium name="Ensembl"/>
        </authorList>
    </citation>
    <scope>IDENTIFICATION</scope>
</reference>
<dbReference type="Ensembl" id="ENSLLET00000017613.1">
    <property type="protein sequence ID" value="ENSLLEP00000016970.1"/>
    <property type="gene ID" value="ENSLLEG00000010705.1"/>
</dbReference>
<dbReference type="InterPro" id="IPR000276">
    <property type="entry name" value="GPCR_Rhodpsn"/>
</dbReference>
<dbReference type="GO" id="GO:0004969">
    <property type="term" value="F:histamine receptor activity"/>
    <property type="evidence" value="ECO:0007669"/>
    <property type="project" value="InterPro"/>
</dbReference>
<keyword evidence="3" id="KW-0597">Phosphoprotein</keyword>
<organism evidence="13 14">
    <name type="scientific">Leptobrachium leishanense</name>
    <name type="common">Leishan spiny toad</name>
    <dbReference type="NCBI Taxonomy" id="445787"/>
    <lineage>
        <taxon>Eukaryota</taxon>
        <taxon>Metazoa</taxon>
        <taxon>Chordata</taxon>
        <taxon>Craniata</taxon>
        <taxon>Vertebrata</taxon>
        <taxon>Euteleostomi</taxon>
        <taxon>Amphibia</taxon>
        <taxon>Batrachia</taxon>
        <taxon>Anura</taxon>
        <taxon>Pelobatoidea</taxon>
        <taxon>Megophryidae</taxon>
        <taxon>Leptobrachium</taxon>
    </lineage>
</organism>
<keyword evidence="7 11" id="KW-0472">Membrane</keyword>